<feature type="chain" id="PRO_5040795509" description="Peptidase C1A papain C-terminal domain-containing protein" evidence="1">
    <location>
        <begin position="21"/>
        <end position="363"/>
    </location>
</feature>
<dbReference type="OrthoDB" id="188379at2759"/>
<evidence type="ECO:0000256" key="1">
    <source>
        <dbReference type="SAM" id="SignalP"/>
    </source>
</evidence>
<protein>
    <recommendedName>
        <fullName evidence="4">Peptidase C1A papain C-terminal domain-containing protein</fullName>
    </recommendedName>
</protein>
<sequence>MFTKSACLLLLALGTGAVAADDLCVYPGTCTAPDPNQYPHVGGRTALIPRQQWVESGGFCGALSIQSIAMTYGAYISQDLVRKAAPYQSGSHGDDSLGYEISTQNILPCLENLNLNYDSWDSDKAPVPQGQAYLSWLKKQLSTGAGIVQFVLCAGDDHYIPQDDAPPLYFDHIEPFFKIYSKHPLTNSTVYDDDIVVHGSDYGPDGEENLGYFRSFDSLLDDTDMEGNCANAGTEWKQNEMYPCLYKNQTYGTAITGLVHSDSKNLIPISLQVNATSEPDIREGNDPSLFQATLLIGIGMDGDLKQGTYVVSRFDGIDDFKNQNRSAAYEVECEQDRTTPLEFVDEVLFLSSSSVYYTVEKQA</sequence>
<name>A0A9W7BDK2_9STRA</name>
<feature type="signal peptide" evidence="1">
    <location>
        <begin position="1"/>
        <end position="20"/>
    </location>
</feature>
<dbReference type="EMBL" id="BRXY01000296">
    <property type="protein sequence ID" value="GMH84684.1"/>
    <property type="molecule type" value="Genomic_DNA"/>
</dbReference>
<evidence type="ECO:0000313" key="3">
    <source>
        <dbReference type="Proteomes" id="UP001165085"/>
    </source>
</evidence>
<keyword evidence="1" id="KW-0732">Signal</keyword>
<keyword evidence="3" id="KW-1185">Reference proteome</keyword>
<evidence type="ECO:0008006" key="4">
    <source>
        <dbReference type="Google" id="ProtNLM"/>
    </source>
</evidence>
<proteinExistence type="predicted"/>
<dbReference type="Proteomes" id="UP001165085">
    <property type="component" value="Unassembled WGS sequence"/>
</dbReference>
<gene>
    <name evidence="2" type="ORF">TrST_g13207</name>
</gene>
<reference evidence="3" key="1">
    <citation type="journal article" date="2023" name="Commun. Biol.">
        <title>Genome analysis of Parmales, the sister group of diatoms, reveals the evolutionary specialization of diatoms from phago-mixotrophs to photoautotrophs.</title>
        <authorList>
            <person name="Ban H."/>
            <person name="Sato S."/>
            <person name="Yoshikawa S."/>
            <person name="Yamada K."/>
            <person name="Nakamura Y."/>
            <person name="Ichinomiya M."/>
            <person name="Sato N."/>
            <person name="Blanc-Mathieu R."/>
            <person name="Endo H."/>
            <person name="Kuwata A."/>
            <person name="Ogata H."/>
        </authorList>
    </citation>
    <scope>NUCLEOTIDE SEQUENCE [LARGE SCALE GENOMIC DNA]</scope>
    <source>
        <strain evidence="3">NIES 3701</strain>
    </source>
</reference>
<dbReference type="AlphaFoldDB" id="A0A9W7BDK2"/>
<organism evidence="2 3">
    <name type="scientific">Triparma strigata</name>
    <dbReference type="NCBI Taxonomy" id="1606541"/>
    <lineage>
        <taxon>Eukaryota</taxon>
        <taxon>Sar</taxon>
        <taxon>Stramenopiles</taxon>
        <taxon>Ochrophyta</taxon>
        <taxon>Bolidophyceae</taxon>
        <taxon>Parmales</taxon>
        <taxon>Triparmaceae</taxon>
        <taxon>Triparma</taxon>
    </lineage>
</organism>
<evidence type="ECO:0000313" key="2">
    <source>
        <dbReference type="EMBL" id="GMH84684.1"/>
    </source>
</evidence>
<accession>A0A9W7BDK2</accession>
<comment type="caution">
    <text evidence="2">The sequence shown here is derived from an EMBL/GenBank/DDBJ whole genome shotgun (WGS) entry which is preliminary data.</text>
</comment>